<dbReference type="STRING" id="47853.TK50_26310"/>
<keyword evidence="3" id="KW-1185">Reference proteome</keyword>
<name>A0A1C5AT16_9ACTN</name>
<protein>
    <submittedName>
        <fullName evidence="2">Uncharacterized protein</fullName>
    </submittedName>
</protein>
<evidence type="ECO:0000313" key="2">
    <source>
        <dbReference type="EMBL" id="SCF48184.1"/>
    </source>
</evidence>
<proteinExistence type="predicted"/>
<dbReference type="AlphaFoldDB" id="A0A1C5AT16"/>
<evidence type="ECO:0000313" key="3">
    <source>
        <dbReference type="Proteomes" id="UP000183585"/>
    </source>
</evidence>
<accession>A0A1C5AT16</accession>
<evidence type="ECO:0000256" key="1">
    <source>
        <dbReference type="SAM" id="MobiDB-lite"/>
    </source>
</evidence>
<organism evidence="2 3">
    <name type="scientific">Micromonospora carbonacea</name>
    <dbReference type="NCBI Taxonomy" id="47853"/>
    <lineage>
        <taxon>Bacteria</taxon>
        <taxon>Bacillati</taxon>
        <taxon>Actinomycetota</taxon>
        <taxon>Actinomycetes</taxon>
        <taxon>Micromonosporales</taxon>
        <taxon>Micromonosporaceae</taxon>
        <taxon>Micromonospora</taxon>
    </lineage>
</organism>
<reference evidence="3" key="1">
    <citation type="submission" date="2016-06" db="EMBL/GenBank/DDBJ databases">
        <authorList>
            <person name="Varghese N."/>
            <person name="Submissions Spin"/>
        </authorList>
    </citation>
    <scope>NUCLEOTIDE SEQUENCE [LARGE SCALE GENOMIC DNA]</scope>
    <source>
        <strain evidence="3">DSM 43168</strain>
    </source>
</reference>
<sequence>MFRAARLTVAGPVTKGGMAMDHHPERRLLISVDMESYSRRGNILQYEAQQAFHELLHAAAGSVGLDRAAWSTQGAGDGELAILPRDVSESRVIGRFVPELNRRLRAYNSSRLPAARVRLRIAVHQGLVHLDGANGFPGNAVVFVSRLCDADPVRRALAAFRDAGVALVVSNDIYRDVVMEYPEEMRPERFRQVRISKPDKGFDEFAWLCVVDEDLSTVPALDGDGDGPDDPRGGPAEGGGGVPAVPPPGPVRPDSGGRVTPADGISVRDVRVHGQNAIGPGATAIGSVGRDAVFGRGGGDR</sequence>
<feature type="region of interest" description="Disordered" evidence="1">
    <location>
        <begin position="218"/>
        <end position="301"/>
    </location>
</feature>
<dbReference type="Proteomes" id="UP000183585">
    <property type="component" value="Unassembled WGS sequence"/>
</dbReference>
<dbReference type="EMBL" id="FMCT01000018">
    <property type="protein sequence ID" value="SCF48184.1"/>
    <property type="molecule type" value="Genomic_DNA"/>
</dbReference>
<gene>
    <name evidence="2" type="ORF">GA0070563_11840</name>
</gene>